<reference evidence="2" key="1">
    <citation type="submission" date="2020-08" db="EMBL/GenBank/DDBJ databases">
        <title>Genome sequencing and assembly of the red palm weevil Rhynchophorus ferrugineus.</title>
        <authorList>
            <person name="Dias G.B."/>
            <person name="Bergman C.M."/>
            <person name="Manee M."/>
        </authorList>
    </citation>
    <scope>NUCLEOTIDE SEQUENCE</scope>
    <source>
        <strain evidence="2">AA-2017</strain>
        <tissue evidence="2">Whole larva</tissue>
    </source>
</reference>
<name>A0A834MHT4_RHYFE</name>
<protein>
    <submittedName>
        <fullName evidence="2">Uncharacterized protein</fullName>
    </submittedName>
</protein>
<dbReference type="EMBL" id="JAACXV010000082">
    <property type="protein sequence ID" value="KAF7284143.1"/>
    <property type="molecule type" value="Genomic_DNA"/>
</dbReference>
<comment type="caution">
    <text evidence="2">The sequence shown here is derived from an EMBL/GenBank/DDBJ whole genome shotgun (WGS) entry which is preliminary data.</text>
</comment>
<evidence type="ECO:0000313" key="2">
    <source>
        <dbReference type="EMBL" id="KAF7284143.1"/>
    </source>
</evidence>
<sequence length="147" mass="16397">MFYKSLIRSVIFQLYCANSGFKAPALSDNPFLKYLSVLHPDPPAPVYSKPPKATLESSRPPAYLPLRARTLMSARVCKSAGQARKKRMSCVPKVEDVAVPRSSASGDSHGQEPSAKRNRRIHLSEYQLQCLEDELQNDPDIAIIKIQ</sequence>
<dbReference type="AlphaFoldDB" id="A0A834MHT4"/>
<organism evidence="2 3">
    <name type="scientific">Rhynchophorus ferrugineus</name>
    <name type="common">Red palm weevil</name>
    <name type="synonym">Curculio ferrugineus</name>
    <dbReference type="NCBI Taxonomy" id="354439"/>
    <lineage>
        <taxon>Eukaryota</taxon>
        <taxon>Metazoa</taxon>
        <taxon>Ecdysozoa</taxon>
        <taxon>Arthropoda</taxon>
        <taxon>Hexapoda</taxon>
        <taxon>Insecta</taxon>
        <taxon>Pterygota</taxon>
        <taxon>Neoptera</taxon>
        <taxon>Endopterygota</taxon>
        <taxon>Coleoptera</taxon>
        <taxon>Polyphaga</taxon>
        <taxon>Cucujiformia</taxon>
        <taxon>Curculionidae</taxon>
        <taxon>Dryophthorinae</taxon>
        <taxon>Rhynchophorus</taxon>
    </lineage>
</organism>
<gene>
    <name evidence="2" type="ORF">GWI33_022500</name>
</gene>
<keyword evidence="3" id="KW-1185">Reference proteome</keyword>
<accession>A0A834MHT4</accession>
<proteinExistence type="predicted"/>
<evidence type="ECO:0000256" key="1">
    <source>
        <dbReference type="SAM" id="MobiDB-lite"/>
    </source>
</evidence>
<evidence type="ECO:0000313" key="3">
    <source>
        <dbReference type="Proteomes" id="UP000625711"/>
    </source>
</evidence>
<dbReference type="Proteomes" id="UP000625711">
    <property type="component" value="Unassembled WGS sequence"/>
</dbReference>
<feature type="region of interest" description="Disordered" evidence="1">
    <location>
        <begin position="99"/>
        <end position="119"/>
    </location>
</feature>